<dbReference type="AlphaFoldDB" id="A0A9N9QR83"/>
<accession>A0A9N9QR83</accession>
<feature type="compositionally biased region" description="Basic and acidic residues" evidence="1">
    <location>
        <begin position="122"/>
        <end position="138"/>
    </location>
</feature>
<name>A0A9N9QR83_9CUCU</name>
<feature type="region of interest" description="Disordered" evidence="1">
    <location>
        <begin position="122"/>
        <end position="185"/>
    </location>
</feature>
<organism evidence="2 3">
    <name type="scientific">Ceutorhynchus assimilis</name>
    <name type="common">cabbage seed weevil</name>
    <dbReference type="NCBI Taxonomy" id="467358"/>
    <lineage>
        <taxon>Eukaryota</taxon>
        <taxon>Metazoa</taxon>
        <taxon>Ecdysozoa</taxon>
        <taxon>Arthropoda</taxon>
        <taxon>Hexapoda</taxon>
        <taxon>Insecta</taxon>
        <taxon>Pterygota</taxon>
        <taxon>Neoptera</taxon>
        <taxon>Endopterygota</taxon>
        <taxon>Coleoptera</taxon>
        <taxon>Polyphaga</taxon>
        <taxon>Cucujiformia</taxon>
        <taxon>Curculionidae</taxon>
        <taxon>Ceutorhynchinae</taxon>
        <taxon>Ceutorhynchus</taxon>
    </lineage>
</organism>
<protein>
    <submittedName>
        <fullName evidence="2">Uncharacterized protein</fullName>
    </submittedName>
</protein>
<reference evidence="2" key="1">
    <citation type="submission" date="2022-01" db="EMBL/GenBank/DDBJ databases">
        <authorList>
            <person name="King R."/>
        </authorList>
    </citation>
    <scope>NUCLEOTIDE SEQUENCE</scope>
</reference>
<evidence type="ECO:0000313" key="2">
    <source>
        <dbReference type="EMBL" id="CAG9771489.1"/>
    </source>
</evidence>
<keyword evidence="3" id="KW-1185">Reference proteome</keyword>
<dbReference type="OrthoDB" id="6771133at2759"/>
<evidence type="ECO:0000256" key="1">
    <source>
        <dbReference type="SAM" id="MobiDB-lite"/>
    </source>
</evidence>
<gene>
    <name evidence="2" type="ORF">CEUTPL_LOCUS11921</name>
</gene>
<sequence length="445" mass="51944">MPPKKANPEQYKKLVDLVWESDMIRWGAPEMKKEAWQQISKTLNCIGGAEKTAERWKKKDDEESFKELCLQLNQEKNGPVFSEWEAKVKAKTRRIHFEQELTGGGIPIFEILTNLEKKLLENPETTVDKEGPEKKDNLEAGSGDQSDTDDTKRAEQNDKGGFQVVQTSKKRRRVQGESPDFKEINDIRPRDNLTRLKSKVTELIKFCQETQNVHKTIKSLAKSISSLVECTIAEYKTDNFERKLEKGKQRQTIEDIKIVYEEKDKIKDETIDQLRQLLTEIENKTCSCKRTPEETIDSIEEKDTEIFEDIENLLNLPWASKAFKTTIEVERSNMGRRPNHLILFSSEEREHQNTEKKSNKLEEEIVNLFPELLEEEPTLCEGGFYTTLEENSTYRVRATNKTISNRKTTSIVYKPKSDELLKNLFRILKEINKYSQRQEQMKQQL</sequence>
<feature type="compositionally biased region" description="Basic and acidic residues" evidence="1">
    <location>
        <begin position="149"/>
        <end position="158"/>
    </location>
</feature>
<evidence type="ECO:0000313" key="3">
    <source>
        <dbReference type="Proteomes" id="UP001152799"/>
    </source>
</evidence>
<dbReference type="EMBL" id="OU892283">
    <property type="protein sequence ID" value="CAG9771489.1"/>
    <property type="molecule type" value="Genomic_DNA"/>
</dbReference>
<proteinExistence type="predicted"/>
<dbReference type="Proteomes" id="UP001152799">
    <property type="component" value="Chromosome 7"/>
</dbReference>